<protein>
    <recommendedName>
        <fullName evidence="3">PqqD family protein, HPr-rel-A system</fullName>
    </recommendedName>
</protein>
<keyword evidence="2" id="KW-1185">Reference proteome</keyword>
<gene>
    <name evidence="1" type="ORF">ACFPU1_03325</name>
</gene>
<comment type="caution">
    <text evidence="1">The sequence shown here is derived from an EMBL/GenBank/DDBJ whole genome shotgun (WGS) entry which is preliminary data.</text>
</comment>
<accession>A0ABW0YKU4</accession>
<name>A0ABW0YKU4_9BACI</name>
<dbReference type="EMBL" id="JBHSOZ010000003">
    <property type="protein sequence ID" value="MFC5711803.1"/>
    <property type="molecule type" value="Genomic_DNA"/>
</dbReference>
<dbReference type="Proteomes" id="UP001596142">
    <property type="component" value="Unassembled WGS sequence"/>
</dbReference>
<proteinExistence type="predicted"/>
<dbReference type="RefSeq" id="WP_385938575.1">
    <property type="nucleotide sequence ID" value="NZ_JBHSOZ010000003.1"/>
</dbReference>
<reference evidence="2" key="1">
    <citation type="journal article" date="2019" name="Int. J. Syst. Evol. Microbiol.">
        <title>The Global Catalogue of Microorganisms (GCM) 10K type strain sequencing project: providing services to taxonomists for standard genome sequencing and annotation.</title>
        <authorList>
            <consortium name="The Broad Institute Genomics Platform"/>
            <consortium name="The Broad Institute Genome Sequencing Center for Infectious Disease"/>
            <person name="Wu L."/>
            <person name="Ma J."/>
        </authorList>
    </citation>
    <scope>NUCLEOTIDE SEQUENCE [LARGE SCALE GENOMIC DNA]</scope>
    <source>
        <strain evidence="2">CECT 7184</strain>
    </source>
</reference>
<organism evidence="1 2">
    <name type="scientific">Thalassorhabdus alkalitolerans</name>
    <dbReference type="NCBI Taxonomy" id="2282697"/>
    <lineage>
        <taxon>Bacteria</taxon>
        <taxon>Bacillati</taxon>
        <taxon>Bacillota</taxon>
        <taxon>Bacilli</taxon>
        <taxon>Bacillales</taxon>
        <taxon>Bacillaceae</taxon>
        <taxon>Thalassorhabdus</taxon>
    </lineage>
</organism>
<sequence length="86" mass="10246">MNNRLHLKNFFELHVKENKRYCFTVKNTIHLMDSQFIINEILDSSPEELEDIKKIIEDRKIDEESIHQFLSHLAILYSVGNQKKSS</sequence>
<evidence type="ECO:0008006" key="3">
    <source>
        <dbReference type="Google" id="ProtNLM"/>
    </source>
</evidence>
<evidence type="ECO:0000313" key="1">
    <source>
        <dbReference type="EMBL" id="MFC5711803.1"/>
    </source>
</evidence>
<evidence type="ECO:0000313" key="2">
    <source>
        <dbReference type="Proteomes" id="UP001596142"/>
    </source>
</evidence>